<name>X1L5N4_9ZZZZ</name>
<gene>
    <name evidence="1" type="ORF">S03H2_56811</name>
</gene>
<dbReference type="EMBL" id="BARU01036379">
    <property type="protein sequence ID" value="GAH89448.1"/>
    <property type="molecule type" value="Genomic_DNA"/>
</dbReference>
<accession>X1L5N4</accession>
<feature type="non-terminal residue" evidence="1">
    <location>
        <position position="92"/>
    </location>
</feature>
<reference evidence="1" key="1">
    <citation type="journal article" date="2014" name="Front. Microbiol.">
        <title>High frequency of phylogenetically diverse reductive dehalogenase-homologous genes in deep subseafloor sedimentary metagenomes.</title>
        <authorList>
            <person name="Kawai M."/>
            <person name="Futagami T."/>
            <person name="Toyoda A."/>
            <person name="Takaki Y."/>
            <person name="Nishi S."/>
            <person name="Hori S."/>
            <person name="Arai W."/>
            <person name="Tsubouchi T."/>
            <person name="Morono Y."/>
            <person name="Uchiyama I."/>
            <person name="Ito T."/>
            <person name="Fujiyama A."/>
            <person name="Inagaki F."/>
            <person name="Takami H."/>
        </authorList>
    </citation>
    <scope>NUCLEOTIDE SEQUENCE</scope>
    <source>
        <strain evidence="1">Expedition CK06-06</strain>
    </source>
</reference>
<evidence type="ECO:0000313" key="1">
    <source>
        <dbReference type="EMBL" id="GAH89448.1"/>
    </source>
</evidence>
<comment type="caution">
    <text evidence="1">The sequence shown here is derived from an EMBL/GenBank/DDBJ whole genome shotgun (WGS) entry which is preliminary data.</text>
</comment>
<organism evidence="1">
    <name type="scientific">marine sediment metagenome</name>
    <dbReference type="NCBI Taxonomy" id="412755"/>
    <lineage>
        <taxon>unclassified sequences</taxon>
        <taxon>metagenomes</taxon>
        <taxon>ecological metagenomes</taxon>
    </lineage>
</organism>
<sequence>MLKHVGDLIIMKNKLIILLSFLVIVAILTSCIENQLDVEYSEIFSEVVNQLDTPEKLLEYMRDNFTEAWHEGHISYSPEVFFNIKEGDCKDL</sequence>
<dbReference type="AlphaFoldDB" id="X1L5N4"/>
<dbReference type="PROSITE" id="PS51257">
    <property type="entry name" value="PROKAR_LIPOPROTEIN"/>
    <property type="match status" value="1"/>
</dbReference>
<proteinExistence type="predicted"/>
<protein>
    <submittedName>
        <fullName evidence="1">Uncharacterized protein</fullName>
    </submittedName>
</protein>